<dbReference type="EMBL" id="BMMS01000065">
    <property type="protein sequence ID" value="GGP00781.1"/>
    <property type="molecule type" value="Genomic_DNA"/>
</dbReference>
<evidence type="ECO:0000313" key="1">
    <source>
        <dbReference type="EMBL" id="GGP00781.1"/>
    </source>
</evidence>
<name>A0A917ZY17_9ACTN</name>
<accession>A0A917ZY17</accession>
<organism evidence="1 2">
    <name type="scientific">Wenjunlia tyrosinilytica</name>
    <dbReference type="NCBI Taxonomy" id="1544741"/>
    <lineage>
        <taxon>Bacteria</taxon>
        <taxon>Bacillati</taxon>
        <taxon>Actinomycetota</taxon>
        <taxon>Actinomycetes</taxon>
        <taxon>Kitasatosporales</taxon>
        <taxon>Streptomycetaceae</taxon>
        <taxon>Wenjunlia</taxon>
    </lineage>
</organism>
<sequence>MGEGRAFLEEIGVAQVRIRAADEASAHRIALLIRSRHSATAPSLQRSEGFVELELYAHTLSYPDGDSDGGMNP</sequence>
<evidence type="ECO:0000313" key="2">
    <source>
        <dbReference type="Proteomes" id="UP000641932"/>
    </source>
</evidence>
<gene>
    <name evidence="1" type="ORF">GCM10012280_70290</name>
</gene>
<reference evidence="1" key="1">
    <citation type="journal article" date="2014" name="Int. J. Syst. Evol. Microbiol.">
        <title>Complete genome sequence of Corynebacterium casei LMG S-19264T (=DSM 44701T), isolated from a smear-ripened cheese.</title>
        <authorList>
            <consortium name="US DOE Joint Genome Institute (JGI-PGF)"/>
            <person name="Walter F."/>
            <person name="Albersmeier A."/>
            <person name="Kalinowski J."/>
            <person name="Ruckert C."/>
        </authorList>
    </citation>
    <scope>NUCLEOTIDE SEQUENCE</scope>
    <source>
        <strain evidence="1">CGMCC 4.7201</strain>
    </source>
</reference>
<dbReference type="AlphaFoldDB" id="A0A917ZY17"/>
<keyword evidence="2" id="KW-1185">Reference proteome</keyword>
<dbReference type="RefSeq" id="WP_189135861.1">
    <property type="nucleotide sequence ID" value="NZ_BMMS01000065.1"/>
</dbReference>
<reference evidence="1" key="2">
    <citation type="submission" date="2020-09" db="EMBL/GenBank/DDBJ databases">
        <authorList>
            <person name="Sun Q."/>
            <person name="Zhou Y."/>
        </authorList>
    </citation>
    <scope>NUCLEOTIDE SEQUENCE</scope>
    <source>
        <strain evidence="1">CGMCC 4.7201</strain>
    </source>
</reference>
<comment type="caution">
    <text evidence="1">The sequence shown here is derived from an EMBL/GenBank/DDBJ whole genome shotgun (WGS) entry which is preliminary data.</text>
</comment>
<proteinExistence type="predicted"/>
<protein>
    <submittedName>
        <fullName evidence="1">Uncharacterized protein</fullName>
    </submittedName>
</protein>
<dbReference type="Proteomes" id="UP000641932">
    <property type="component" value="Unassembled WGS sequence"/>
</dbReference>